<dbReference type="AlphaFoldDB" id="A0ABD5WV88"/>
<sequence length="920" mass="99811">MADSLAEPSRLVLVVADESAAVPDGLVGGLGESVEGVATDVATPAALRDPLEAGDRLEAVVLVNDPHLPDDVVDLLATTRVCVIAYAETEPAADYVDGYVDAGTGAERLAEEIARARVGETRRQLRAARRRVTELHAGTARLAATESVPDLFERAIEVAERILAFDHCSISVREGDNLVSRARSTDADWLRQRVPIDESIAGRAILRDETIHVEDVTADESATDATSGSGISVPFGGDAVFQAVSRQSHAFDETDRELAELLTTHVGQAYERLRAEADLTRRERVMAELHEAAPRLVDADSEAELFELTTEIAQRVLSFDRSCVYTLEGDQFRLRATTDPDLPTAFPRGFGALGYSHAEKASLVSDDVVADSVAESHDGESRSLISVPFAEDAVFQAVTDATGAFDERDLEFAELLVSYATATRERIRSEAALREARRVTEQLHDSAADLAAADDEQALIDRAIQAAQDVLSFAESTISLREGDKLVPVATSEETLDGASRPMNLDEGVGGRTYRTGESIIVDDVAEHDDADPVRAEYRSGLSVPIGTLGVFQAVSTEPGAFDRDDLNNAELLMTHVAVSLERLRTEADLRSERDRLSALFENVPDAAVSFELADGDPVARAINSAFTETFGYGEEMIGESIDEYIVPGDAEEEAIELNERLRHGESIRRECRRETVDGVRDFLMYVVPLELGAENIGGYAIYSDITERRERERALQRQNERLDEFASVVSHDLRNPLSIAEGYLDLAQETGEDEHLQTVGEAIERMRTLIDDLLRLAREGRVVGETTAVELDDTARGAWRIVDTADASLAVDGGVVDADPDRLSELFENLFRNAVEHGGDDVHVTVEPIPGGFAVADDGPGVSPDRRDDVFEAGVSTAENGTGFGLAIVRRIADAHGWAVTLVEGEDGGARFEFTTRDG</sequence>
<comment type="caution">
    <text evidence="8">The sequence shown here is derived from an EMBL/GenBank/DDBJ whole genome shotgun (WGS) entry which is preliminary data.</text>
</comment>
<dbReference type="SMART" id="SM00388">
    <property type="entry name" value="HisKA"/>
    <property type="match status" value="1"/>
</dbReference>
<evidence type="ECO:0000256" key="6">
    <source>
        <dbReference type="ARBA" id="ARBA00023012"/>
    </source>
</evidence>
<dbReference type="InterPro" id="IPR005467">
    <property type="entry name" value="His_kinase_dom"/>
</dbReference>
<dbReference type="SUPFAM" id="SSF55781">
    <property type="entry name" value="GAF domain-like"/>
    <property type="match status" value="3"/>
</dbReference>
<dbReference type="InterPro" id="IPR036890">
    <property type="entry name" value="HATPase_C_sf"/>
</dbReference>
<dbReference type="InterPro" id="IPR003661">
    <property type="entry name" value="HisK_dim/P_dom"/>
</dbReference>
<dbReference type="InterPro" id="IPR003018">
    <property type="entry name" value="GAF"/>
</dbReference>
<keyword evidence="5" id="KW-0418">Kinase</keyword>
<dbReference type="Proteomes" id="UP001596388">
    <property type="component" value="Unassembled WGS sequence"/>
</dbReference>
<dbReference type="PROSITE" id="PS50109">
    <property type="entry name" value="HIS_KIN"/>
    <property type="match status" value="1"/>
</dbReference>
<gene>
    <name evidence="8" type="ORF">ACFQKD_09060</name>
</gene>
<dbReference type="EC" id="2.7.13.3" evidence="2"/>
<evidence type="ECO:0000256" key="3">
    <source>
        <dbReference type="ARBA" id="ARBA00022553"/>
    </source>
</evidence>
<dbReference type="SMART" id="SM00065">
    <property type="entry name" value="GAF"/>
    <property type="match status" value="3"/>
</dbReference>
<dbReference type="EMBL" id="JBHTAG010000003">
    <property type="protein sequence ID" value="MFC7097454.1"/>
    <property type="molecule type" value="Genomic_DNA"/>
</dbReference>
<dbReference type="SMART" id="SM00387">
    <property type="entry name" value="HATPase_c"/>
    <property type="match status" value="1"/>
</dbReference>
<dbReference type="Pfam" id="PF00512">
    <property type="entry name" value="HisKA"/>
    <property type="match status" value="1"/>
</dbReference>
<dbReference type="RefSeq" id="WP_276238068.1">
    <property type="nucleotide sequence ID" value="NZ_CP119989.1"/>
</dbReference>
<evidence type="ECO:0000313" key="8">
    <source>
        <dbReference type="EMBL" id="MFC7097454.1"/>
    </source>
</evidence>
<dbReference type="InterPro" id="IPR029016">
    <property type="entry name" value="GAF-like_dom_sf"/>
</dbReference>
<evidence type="ECO:0000256" key="2">
    <source>
        <dbReference type="ARBA" id="ARBA00012438"/>
    </source>
</evidence>
<dbReference type="GO" id="GO:0004673">
    <property type="term" value="F:protein histidine kinase activity"/>
    <property type="evidence" value="ECO:0007669"/>
    <property type="project" value="UniProtKB-EC"/>
</dbReference>
<protein>
    <recommendedName>
        <fullName evidence="2">histidine kinase</fullName>
        <ecNumber evidence="2">2.7.13.3</ecNumber>
    </recommendedName>
</protein>
<keyword evidence="3" id="KW-0597">Phosphoprotein</keyword>
<dbReference type="PANTHER" id="PTHR43711">
    <property type="entry name" value="TWO-COMPONENT HISTIDINE KINASE"/>
    <property type="match status" value="1"/>
</dbReference>
<evidence type="ECO:0000256" key="4">
    <source>
        <dbReference type="ARBA" id="ARBA00022679"/>
    </source>
</evidence>
<dbReference type="SUPFAM" id="SSF55785">
    <property type="entry name" value="PYP-like sensor domain (PAS domain)"/>
    <property type="match status" value="1"/>
</dbReference>
<dbReference type="CDD" id="cd00130">
    <property type="entry name" value="PAS"/>
    <property type="match status" value="1"/>
</dbReference>
<dbReference type="Pfam" id="PF08448">
    <property type="entry name" value="PAS_4"/>
    <property type="match status" value="1"/>
</dbReference>
<dbReference type="PANTHER" id="PTHR43711:SF1">
    <property type="entry name" value="HISTIDINE KINASE 1"/>
    <property type="match status" value="1"/>
</dbReference>
<dbReference type="Gene3D" id="3.30.450.40">
    <property type="match status" value="3"/>
</dbReference>
<dbReference type="Pfam" id="PF02518">
    <property type="entry name" value="HATPase_c"/>
    <property type="match status" value="1"/>
</dbReference>
<evidence type="ECO:0000256" key="1">
    <source>
        <dbReference type="ARBA" id="ARBA00000085"/>
    </source>
</evidence>
<name>A0ABD5WV88_9EURY</name>
<dbReference type="InterPro" id="IPR035965">
    <property type="entry name" value="PAS-like_dom_sf"/>
</dbReference>
<proteinExistence type="predicted"/>
<dbReference type="InterPro" id="IPR004358">
    <property type="entry name" value="Sig_transdc_His_kin-like_C"/>
</dbReference>
<dbReference type="Gene3D" id="1.10.287.130">
    <property type="match status" value="1"/>
</dbReference>
<keyword evidence="4" id="KW-0808">Transferase</keyword>
<keyword evidence="6" id="KW-0902">Two-component regulatory system</keyword>
<keyword evidence="9" id="KW-1185">Reference proteome</keyword>
<dbReference type="InterPro" id="IPR050736">
    <property type="entry name" value="Sensor_HK_Regulatory"/>
</dbReference>
<accession>A0ABD5WV88</accession>
<dbReference type="SUPFAM" id="SSF47384">
    <property type="entry name" value="Homodimeric domain of signal transducing histidine kinase"/>
    <property type="match status" value="1"/>
</dbReference>
<feature type="domain" description="Histidine kinase" evidence="7">
    <location>
        <begin position="729"/>
        <end position="920"/>
    </location>
</feature>
<dbReference type="InterPro" id="IPR036097">
    <property type="entry name" value="HisK_dim/P_sf"/>
</dbReference>
<dbReference type="Pfam" id="PF13185">
    <property type="entry name" value="GAF_2"/>
    <property type="match status" value="2"/>
</dbReference>
<comment type="catalytic activity">
    <reaction evidence="1">
        <text>ATP + protein L-histidine = ADP + protein N-phospho-L-histidine.</text>
        <dbReference type="EC" id="2.7.13.3"/>
    </reaction>
</comment>
<evidence type="ECO:0000256" key="5">
    <source>
        <dbReference type="ARBA" id="ARBA00022777"/>
    </source>
</evidence>
<dbReference type="CDD" id="cd00082">
    <property type="entry name" value="HisKA"/>
    <property type="match status" value="1"/>
</dbReference>
<evidence type="ECO:0000313" key="9">
    <source>
        <dbReference type="Proteomes" id="UP001596388"/>
    </source>
</evidence>
<organism evidence="8 9">
    <name type="scientific">Halobaculum marinum</name>
    <dbReference type="NCBI Taxonomy" id="3031996"/>
    <lineage>
        <taxon>Archaea</taxon>
        <taxon>Methanobacteriati</taxon>
        <taxon>Methanobacteriota</taxon>
        <taxon>Stenosarchaea group</taxon>
        <taxon>Halobacteria</taxon>
        <taxon>Halobacteriales</taxon>
        <taxon>Haloferacaceae</taxon>
        <taxon>Halobaculum</taxon>
    </lineage>
</organism>
<dbReference type="PRINTS" id="PR00344">
    <property type="entry name" value="BCTRLSENSOR"/>
</dbReference>
<dbReference type="SUPFAM" id="SSF55874">
    <property type="entry name" value="ATPase domain of HSP90 chaperone/DNA topoisomerase II/histidine kinase"/>
    <property type="match status" value="1"/>
</dbReference>
<dbReference type="GeneID" id="79268637"/>
<dbReference type="Gene3D" id="3.30.450.20">
    <property type="entry name" value="PAS domain"/>
    <property type="match status" value="1"/>
</dbReference>
<dbReference type="InterPro" id="IPR013656">
    <property type="entry name" value="PAS_4"/>
</dbReference>
<dbReference type="NCBIfam" id="TIGR00229">
    <property type="entry name" value="sensory_box"/>
    <property type="match status" value="1"/>
</dbReference>
<dbReference type="InterPro" id="IPR000014">
    <property type="entry name" value="PAS"/>
</dbReference>
<reference evidence="8 9" key="1">
    <citation type="journal article" date="2019" name="Int. J. Syst. Evol. Microbiol.">
        <title>The Global Catalogue of Microorganisms (GCM) 10K type strain sequencing project: providing services to taxonomists for standard genome sequencing and annotation.</title>
        <authorList>
            <consortium name="The Broad Institute Genomics Platform"/>
            <consortium name="The Broad Institute Genome Sequencing Center for Infectious Disease"/>
            <person name="Wu L."/>
            <person name="Ma J."/>
        </authorList>
    </citation>
    <scope>NUCLEOTIDE SEQUENCE [LARGE SCALE GENOMIC DNA]</scope>
    <source>
        <strain evidence="8 9">DT55</strain>
    </source>
</reference>
<dbReference type="GO" id="GO:0000160">
    <property type="term" value="P:phosphorelay signal transduction system"/>
    <property type="evidence" value="ECO:0007669"/>
    <property type="project" value="UniProtKB-KW"/>
</dbReference>
<dbReference type="Gene3D" id="3.30.565.10">
    <property type="entry name" value="Histidine kinase-like ATPase, C-terminal domain"/>
    <property type="match status" value="1"/>
</dbReference>
<evidence type="ECO:0000259" key="7">
    <source>
        <dbReference type="PROSITE" id="PS50109"/>
    </source>
</evidence>
<dbReference type="InterPro" id="IPR003594">
    <property type="entry name" value="HATPase_dom"/>
</dbReference>